<evidence type="ECO:0000313" key="4">
    <source>
        <dbReference type="Proteomes" id="UP000216913"/>
    </source>
</evidence>
<comment type="caution">
    <text evidence="3">The sequence shown here is derived from an EMBL/GenBank/DDBJ whole genome shotgun (WGS) entry which is preliminary data.</text>
</comment>
<dbReference type="OrthoDB" id="5952682at2"/>
<evidence type="ECO:0008006" key="5">
    <source>
        <dbReference type="Google" id="ProtNLM"/>
    </source>
</evidence>
<reference evidence="3 4" key="1">
    <citation type="submission" date="2017-05" db="EMBL/GenBank/DDBJ databases">
        <title>Complete and WGS of Bordetella genogroups.</title>
        <authorList>
            <person name="Spilker T."/>
            <person name="LiPuma J."/>
        </authorList>
    </citation>
    <scope>NUCLEOTIDE SEQUENCE [LARGE SCALE GENOMIC DNA]</scope>
    <source>
        <strain evidence="3 4">AU10456</strain>
    </source>
</reference>
<dbReference type="EMBL" id="NEVP01000011">
    <property type="protein sequence ID" value="OZI46528.1"/>
    <property type="molecule type" value="Genomic_DNA"/>
</dbReference>
<feature type="compositionally biased region" description="Pro residues" evidence="2">
    <location>
        <begin position="50"/>
        <end position="67"/>
    </location>
</feature>
<accession>A0A261TA69</accession>
<name>A0A261TA69_9BORD</name>
<evidence type="ECO:0000256" key="1">
    <source>
        <dbReference type="SAM" id="Coils"/>
    </source>
</evidence>
<evidence type="ECO:0000256" key="2">
    <source>
        <dbReference type="SAM" id="MobiDB-lite"/>
    </source>
</evidence>
<dbReference type="Pfam" id="PF11180">
    <property type="entry name" value="DUF2968"/>
    <property type="match status" value="1"/>
</dbReference>
<dbReference type="AlphaFoldDB" id="A0A261TA69"/>
<dbReference type="Proteomes" id="UP000216913">
    <property type="component" value="Unassembled WGS sequence"/>
</dbReference>
<keyword evidence="1" id="KW-0175">Coiled coil</keyword>
<feature type="coiled-coil region" evidence="1">
    <location>
        <begin position="159"/>
        <end position="228"/>
    </location>
</feature>
<keyword evidence="4" id="KW-1185">Reference proteome</keyword>
<protein>
    <recommendedName>
        <fullName evidence="5">DUF2968 domain-containing protein</fullName>
    </recommendedName>
</protein>
<organism evidence="3 4">
    <name type="scientific">Bordetella genomosp. 5</name>
    <dbReference type="NCBI Taxonomy" id="1395608"/>
    <lineage>
        <taxon>Bacteria</taxon>
        <taxon>Pseudomonadati</taxon>
        <taxon>Pseudomonadota</taxon>
        <taxon>Betaproteobacteria</taxon>
        <taxon>Burkholderiales</taxon>
        <taxon>Alcaligenaceae</taxon>
        <taxon>Bordetella</taxon>
    </lineage>
</organism>
<dbReference type="InterPro" id="IPR021350">
    <property type="entry name" value="DUF2968"/>
</dbReference>
<dbReference type="PROSITE" id="PS51257">
    <property type="entry name" value="PROKAR_LIPOPROTEIN"/>
    <property type="match status" value="1"/>
</dbReference>
<gene>
    <name evidence="3" type="ORF">CAL25_17610</name>
</gene>
<proteinExistence type="predicted"/>
<dbReference type="RefSeq" id="WP_094802273.1">
    <property type="nucleotide sequence ID" value="NZ_NEVN01000009.1"/>
</dbReference>
<evidence type="ECO:0000313" key="3">
    <source>
        <dbReference type="EMBL" id="OZI46528.1"/>
    </source>
</evidence>
<sequence length="241" mass="26583">MEIQHRGAGMRLMLAGLFITGLAGCASTQPAPERPAVQQVENKDAANTPVTPPAPAPAPAPAAPTPPRASSTATELQGMIQSRQVSELRTSYNGNYGASLLFRPDELTYYVALFQQKDFWQVYKTKSAQQAEAVYRSFVARSADLAEVDIRRIRMQADYTQAEAQLAARNAELASLQADRQQRQQQEQLVAERQAQARQEAQALADQNKDVREQLRALQRQIDALQAEQARLSAPKARAPK</sequence>
<feature type="region of interest" description="Disordered" evidence="2">
    <location>
        <begin position="42"/>
        <end position="76"/>
    </location>
</feature>